<protein>
    <submittedName>
        <fullName evidence="1">Uncharacterized protein</fullName>
    </submittedName>
</protein>
<name>A0A8S5NPM4_9CAUD</name>
<accession>A0A8S5NPM4</accession>
<organism evidence="1">
    <name type="scientific">Myoviridae sp. ctSGm32</name>
    <dbReference type="NCBI Taxonomy" id="2826653"/>
    <lineage>
        <taxon>Viruses</taxon>
        <taxon>Duplodnaviria</taxon>
        <taxon>Heunggongvirae</taxon>
        <taxon>Uroviricota</taxon>
        <taxon>Caudoviricetes</taxon>
    </lineage>
</organism>
<dbReference type="EMBL" id="BK015207">
    <property type="protein sequence ID" value="DAD95995.1"/>
    <property type="molecule type" value="Genomic_DNA"/>
</dbReference>
<reference evidence="1" key="1">
    <citation type="journal article" date="2021" name="Proc. Natl. Acad. Sci. U.S.A.">
        <title>A Catalog of Tens of Thousands of Viruses from Human Metagenomes Reveals Hidden Associations with Chronic Diseases.</title>
        <authorList>
            <person name="Tisza M.J."/>
            <person name="Buck C.B."/>
        </authorList>
    </citation>
    <scope>NUCLEOTIDE SEQUENCE</scope>
    <source>
        <strain evidence="1">CtSGm32</strain>
    </source>
</reference>
<evidence type="ECO:0000313" key="1">
    <source>
        <dbReference type="EMBL" id="DAD95995.1"/>
    </source>
</evidence>
<sequence>MKIFKVTLKTTNGLRDFADSKEGKGLVVEHGEIYAIEKDIDYIFETYDVEIIEYAGLFFERSK</sequence>
<proteinExistence type="predicted"/>